<protein>
    <submittedName>
        <fullName evidence="2">Uncharacterized protein</fullName>
    </submittedName>
</protein>
<sequence length="177" mass="20413">MKSLKLKYLTPICFLIFFMPFLRMCDGKVETIETNTEDVSQVISLPAEEVNHVNTVATEDVNLNTYQLGGVFFKLLLEGELDAKIFAEIDFWESLCYSLILLNSILMVILSFLSKFHLVKNLAIVNVILLIISTILFIKSGFIENFSDVKYGFYVFLIYSFLIIYFAKKEFLELKTL</sequence>
<dbReference type="RefSeq" id="WP_193811939.1">
    <property type="nucleotide sequence ID" value="NZ_CP040442.1"/>
</dbReference>
<dbReference type="KEGG" id="kfa:Q73A0000_16070"/>
<proteinExistence type="predicted"/>
<keyword evidence="1" id="KW-1133">Transmembrane helix</keyword>
<accession>A0A7M2YD83</accession>
<evidence type="ECO:0000313" key="2">
    <source>
        <dbReference type="EMBL" id="QOW11769.1"/>
    </source>
</evidence>
<keyword evidence="3" id="KW-1185">Reference proteome</keyword>
<feature type="transmembrane region" description="Helical" evidence="1">
    <location>
        <begin position="149"/>
        <end position="167"/>
    </location>
</feature>
<name>A0A7M2YD83_9FLAO</name>
<dbReference type="EMBL" id="CP040442">
    <property type="protein sequence ID" value="QOW11769.1"/>
    <property type="molecule type" value="Genomic_DNA"/>
</dbReference>
<gene>
    <name evidence="2" type="ORF">Q73A0000_16070</name>
</gene>
<feature type="transmembrane region" description="Helical" evidence="1">
    <location>
        <begin position="122"/>
        <end position="143"/>
    </location>
</feature>
<evidence type="ECO:0000313" key="3">
    <source>
        <dbReference type="Proteomes" id="UP000594195"/>
    </source>
</evidence>
<keyword evidence="1" id="KW-0472">Membrane</keyword>
<dbReference type="AlphaFoldDB" id="A0A7M2YD83"/>
<feature type="transmembrane region" description="Helical" evidence="1">
    <location>
        <begin position="91"/>
        <end position="110"/>
    </location>
</feature>
<evidence type="ECO:0000256" key="1">
    <source>
        <dbReference type="SAM" id="Phobius"/>
    </source>
</evidence>
<dbReference type="Proteomes" id="UP000594195">
    <property type="component" value="Chromosome"/>
</dbReference>
<keyword evidence="1" id="KW-0812">Transmembrane</keyword>
<reference evidence="2 3" key="1">
    <citation type="submission" date="2019-05" db="EMBL/GenBank/DDBJ databases">
        <title>Chryseobacterium sp. isolated from King George Island, maritime Antarctica.</title>
        <authorList>
            <person name="Peng X."/>
        </authorList>
    </citation>
    <scope>NUCLEOTIDE SEQUENCE [LARGE SCALE GENOMIC DNA]</scope>
    <source>
        <strain evidence="2 3">7-3A</strain>
    </source>
</reference>
<organism evidence="2 3">
    <name type="scientific">Kaistella flava</name>
    <name type="common">ex Peng et al. 2021</name>
    <dbReference type="NCBI Taxonomy" id="2038776"/>
    <lineage>
        <taxon>Bacteria</taxon>
        <taxon>Pseudomonadati</taxon>
        <taxon>Bacteroidota</taxon>
        <taxon>Flavobacteriia</taxon>
        <taxon>Flavobacteriales</taxon>
        <taxon>Weeksellaceae</taxon>
        <taxon>Chryseobacterium group</taxon>
        <taxon>Kaistella</taxon>
    </lineage>
</organism>